<reference evidence="2" key="1">
    <citation type="journal article" date="2009" name="Rice">
        <title>De Novo Next Generation Sequencing of Plant Genomes.</title>
        <authorList>
            <person name="Rounsley S."/>
            <person name="Marri P.R."/>
            <person name="Yu Y."/>
            <person name="He R."/>
            <person name="Sisneros N."/>
            <person name="Goicoechea J.L."/>
            <person name="Lee S.J."/>
            <person name="Angelova A."/>
            <person name="Kudrna D."/>
            <person name="Luo M."/>
            <person name="Affourtit J."/>
            <person name="Desany B."/>
            <person name="Knight J."/>
            <person name="Niazi F."/>
            <person name="Egholm M."/>
            <person name="Wing R.A."/>
        </authorList>
    </citation>
    <scope>NUCLEOTIDE SEQUENCE [LARGE SCALE GENOMIC DNA]</scope>
    <source>
        <strain evidence="2">cv. IRGC 105608</strain>
    </source>
</reference>
<proteinExistence type="predicted"/>
<protein>
    <submittedName>
        <fullName evidence="2">Uncharacterized protein</fullName>
    </submittedName>
</protein>
<dbReference type="EnsemblPlants" id="OBART11G00270.1">
    <property type="protein sequence ID" value="OBART11G00270.1"/>
    <property type="gene ID" value="OBART11G00270"/>
</dbReference>
<keyword evidence="3" id="KW-1185">Reference proteome</keyword>
<evidence type="ECO:0000313" key="3">
    <source>
        <dbReference type="Proteomes" id="UP000026960"/>
    </source>
</evidence>
<dbReference type="HOGENOM" id="CLU_1181758_0_0_1"/>
<feature type="compositionally biased region" description="Basic residues" evidence="1">
    <location>
        <begin position="164"/>
        <end position="180"/>
    </location>
</feature>
<reference evidence="2" key="2">
    <citation type="submission" date="2015-03" db="UniProtKB">
        <authorList>
            <consortium name="EnsemblPlants"/>
        </authorList>
    </citation>
    <scope>IDENTIFICATION</scope>
</reference>
<accession>A0A0D3HH61</accession>
<evidence type="ECO:0000313" key="2">
    <source>
        <dbReference type="EnsemblPlants" id="OBART11G00270.1"/>
    </source>
</evidence>
<dbReference type="Gramene" id="OBART11G00270.1">
    <property type="protein sequence ID" value="OBART11G00270.1"/>
    <property type="gene ID" value="OBART11G00270"/>
</dbReference>
<feature type="region of interest" description="Disordered" evidence="1">
    <location>
        <begin position="143"/>
        <end position="214"/>
    </location>
</feature>
<dbReference type="Proteomes" id="UP000026960">
    <property type="component" value="Chromosome 11"/>
</dbReference>
<feature type="compositionally biased region" description="Polar residues" evidence="1">
    <location>
        <begin position="205"/>
        <end position="214"/>
    </location>
</feature>
<sequence>MHRGDWQQLEVPILVDQGEFGEEGEVSYVADHPITQTRPTLLCVSSTRVTSATTRRPFSCASASSSGTRCLRSPMLMMRPEVALAIAAATPRSERSMVLGSTWMIRYGEAAAKSSAAEAAPTPTSMGLRPRERISAMRRQFSSPAPARFPAGEGTSASSAAAKLQRKRGGGRVRVGRRPRSGMGGAGRRMASLMSPLRNPASAKTRLTTGSSRMARTRWESSTLTAAGVWAVAAW</sequence>
<dbReference type="AlphaFoldDB" id="A0A0D3HH61"/>
<organism evidence="2">
    <name type="scientific">Oryza barthii</name>
    <dbReference type="NCBI Taxonomy" id="65489"/>
    <lineage>
        <taxon>Eukaryota</taxon>
        <taxon>Viridiplantae</taxon>
        <taxon>Streptophyta</taxon>
        <taxon>Embryophyta</taxon>
        <taxon>Tracheophyta</taxon>
        <taxon>Spermatophyta</taxon>
        <taxon>Magnoliopsida</taxon>
        <taxon>Liliopsida</taxon>
        <taxon>Poales</taxon>
        <taxon>Poaceae</taxon>
        <taxon>BOP clade</taxon>
        <taxon>Oryzoideae</taxon>
        <taxon>Oryzeae</taxon>
        <taxon>Oryzinae</taxon>
        <taxon>Oryza</taxon>
    </lineage>
</organism>
<name>A0A0D3HH61_9ORYZ</name>
<dbReference type="PaxDb" id="65489-OBART11G00270.1"/>
<evidence type="ECO:0000256" key="1">
    <source>
        <dbReference type="SAM" id="MobiDB-lite"/>
    </source>
</evidence>